<dbReference type="AlphaFoldDB" id="A0A2C6LCY5"/>
<dbReference type="CDD" id="cd14733">
    <property type="entry name" value="BACK"/>
    <property type="match status" value="1"/>
</dbReference>
<protein>
    <submittedName>
        <fullName evidence="5">Leucine zipper-like transcriptional regulator</fullName>
    </submittedName>
</protein>
<proteinExistence type="predicted"/>
<accession>A0A2C6LCY5</accession>
<dbReference type="PROSITE" id="PS50097">
    <property type="entry name" value="BTB"/>
    <property type="match status" value="1"/>
</dbReference>
<evidence type="ECO:0000256" key="3">
    <source>
        <dbReference type="SAM" id="MobiDB-lite"/>
    </source>
</evidence>
<sequence>MEKAGGAADTRAVMQIGMEGALHWTEVTIKGHPSHVLGRIDPVTGVYRDSLYVFGESSSNRRRDMWRFDFCKRRWYKIRTTQPSRRRDSGAIVLSGRMYIFGGRSDTVLLQDLHAFDFLTERWTELETGGGKPSARYGCVCAACSTYGILFVFAGSDSSGALRDMYELDLNTLQWIETDQRGSVPSAREGASSVQHRNFIYLFGGRDGERYFGDFFCFDMPTRLWTSIDTLPLPAPPLMDSDFSSSRHGAADEEKVRPGAHGRVGDYGGEAETSSANGAPSPRYRHGAAAHRHCMYIFGGCNTEGLLNDLYVFNFDTRRWHAVESSNVPSPRMSVGAHIHKNSLYIFGGREAYRCFPDFYEVSVERIPVPPSSFMADLERLVAPPYSDVTFVVEGGKRLHGCKAILMARSEHFRAMFASRTKEENVEVSQQIEIEDLPCEVVAALLQYIHTDEFHERLSWQHVLQLMIAAERFRVSRLKWLCVECVRGMLNVENVVGVLIAAHAHSIVNLKEYCLQFLVRHEDTVKRRDTLRPLIPHSELLVEVLARYTSWRSVDCS</sequence>
<dbReference type="VEuPathDB" id="ToxoDB:CSUI_001376"/>
<keyword evidence="1" id="KW-0880">Kelch repeat</keyword>
<dbReference type="OrthoDB" id="330545at2759"/>
<dbReference type="SUPFAM" id="SSF54695">
    <property type="entry name" value="POZ domain"/>
    <property type="match status" value="1"/>
</dbReference>
<evidence type="ECO:0000256" key="2">
    <source>
        <dbReference type="ARBA" id="ARBA00022737"/>
    </source>
</evidence>
<dbReference type="Gene3D" id="1.25.40.420">
    <property type="match status" value="1"/>
</dbReference>
<dbReference type="SMART" id="SM00225">
    <property type="entry name" value="BTB"/>
    <property type="match status" value="1"/>
</dbReference>
<keyword evidence="6" id="KW-1185">Reference proteome</keyword>
<dbReference type="Pfam" id="PF24681">
    <property type="entry name" value="Kelch_KLHDC2_KLHL20_DRC7"/>
    <property type="match status" value="2"/>
</dbReference>
<dbReference type="InterPro" id="IPR000210">
    <property type="entry name" value="BTB/POZ_dom"/>
</dbReference>
<dbReference type="Gene3D" id="2.120.10.80">
    <property type="entry name" value="Kelch-type beta propeller"/>
    <property type="match status" value="2"/>
</dbReference>
<dbReference type="InterPro" id="IPR006652">
    <property type="entry name" value="Kelch_1"/>
</dbReference>
<dbReference type="Proteomes" id="UP000221165">
    <property type="component" value="Unassembled WGS sequence"/>
</dbReference>
<dbReference type="GeneID" id="94424793"/>
<dbReference type="CDD" id="cd18186">
    <property type="entry name" value="BTB_POZ_ZBTB_KLHL-like"/>
    <property type="match status" value="1"/>
</dbReference>
<organism evidence="5 6">
    <name type="scientific">Cystoisospora suis</name>
    <dbReference type="NCBI Taxonomy" id="483139"/>
    <lineage>
        <taxon>Eukaryota</taxon>
        <taxon>Sar</taxon>
        <taxon>Alveolata</taxon>
        <taxon>Apicomplexa</taxon>
        <taxon>Conoidasida</taxon>
        <taxon>Coccidia</taxon>
        <taxon>Eucoccidiorida</taxon>
        <taxon>Eimeriorina</taxon>
        <taxon>Sarcocystidae</taxon>
        <taxon>Cystoisospora</taxon>
    </lineage>
</organism>
<dbReference type="SMART" id="SM00612">
    <property type="entry name" value="Kelch"/>
    <property type="match status" value="3"/>
</dbReference>
<feature type="domain" description="BTB" evidence="4">
    <location>
        <begin position="387"/>
        <end position="458"/>
    </location>
</feature>
<dbReference type="PANTHER" id="PTHR46376:SF1">
    <property type="entry name" value="LEUCINE-ZIPPER-LIKE TRANSCRIPTIONAL REGULATOR 1"/>
    <property type="match status" value="1"/>
</dbReference>
<comment type="caution">
    <text evidence="5">The sequence shown here is derived from an EMBL/GenBank/DDBJ whole genome shotgun (WGS) entry which is preliminary data.</text>
</comment>
<gene>
    <name evidence="5" type="ORF">CSUI_001376</name>
</gene>
<dbReference type="PANTHER" id="PTHR46376">
    <property type="entry name" value="LEUCINE-ZIPPER-LIKE TRANSCRIPTIONAL REGULATOR 1"/>
    <property type="match status" value="1"/>
</dbReference>
<reference evidence="5 6" key="1">
    <citation type="journal article" date="2017" name="Int. J. Parasitol.">
        <title>The genome of the protozoan parasite Cystoisospora suis and a reverse vaccinology approach to identify vaccine candidates.</title>
        <authorList>
            <person name="Palmieri N."/>
            <person name="Shrestha A."/>
            <person name="Ruttkowski B."/>
            <person name="Beck T."/>
            <person name="Vogl C."/>
            <person name="Tomley F."/>
            <person name="Blake D.P."/>
            <person name="Joachim A."/>
        </authorList>
    </citation>
    <scope>NUCLEOTIDE SEQUENCE [LARGE SCALE GENOMIC DNA]</scope>
    <source>
        <strain evidence="5 6">Wien I</strain>
    </source>
</reference>
<dbReference type="Gene3D" id="3.30.710.10">
    <property type="entry name" value="Potassium Channel Kv1.1, Chain A"/>
    <property type="match status" value="1"/>
</dbReference>
<dbReference type="SUPFAM" id="SSF117281">
    <property type="entry name" value="Kelch motif"/>
    <property type="match status" value="2"/>
</dbReference>
<dbReference type="InterPro" id="IPR051568">
    <property type="entry name" value="LZTR1/Attractin"/>
</dbReference>
<keyword evidence="2" id="KW-0677">Repeat</keyword>
<dbReference type="Pfam" id="PF00651">
    <property type="entry name" value="BTB"/>
    <property type="match status" value="1"/>
</dbReference>
<dbReference type="InterPro" id="IPR011333">
    <property type="entry name" value="SKP1/BTB/POZ_sf"/>
</dbReference>
<name>A0A2C6LCY5_9APIC</name>
<evidence type="ECO:0000313" key="6">
    <source>
        <dbReference type="Proteomes" id="UP000221165"/>
    </source>
</evidence>
<evidence type="ECO:0000259" key="4">
    <source>
        <dbReference type="PROSITE" id="PS50097"/>
    </source>
</evidence>
<feature type="region of interest" description="Disordered" evidence="3">
    <location>
        <begin position="242"/>
        <end position="282"/>
    </location>
</feature>
<dbReference type="InterPro" id="IPR015915">
    <property type="entry name" value="Kelch-typ_b-propeller"/>
</dbReference>
<dbReference type="EMBL" id="MIGC01000543">
    <property type="protein sequence ID" value="PHJ24773.1"/>
    <property type="molecule type" value="Genomic_DNA"/>
</dbReference>
<evidence type="ECO:0000313" key="5">
    <source>
        <dbReference type="EMBL" id="PHJ24773.1"/>
    </source>
</evidence>
<evidence type="ECO:0000256" key="1">
    <source>
        <dbReference type="ARBA" id="ARBA00022441"/>
    </source>
</evidence>
<dbReference type="GO" id="GO:0005794">
    <property type="term" value="C:Golgi apparatus"/>
    <property type="evidence" value="ECO:0007669"/>
    <property type="project" value="TreeGrafter"/>
</dbReference>
<dbReference type="RefSeq" id="XP_067926445.1">
    <property type="nucleotide sequence ID" value="XM_068061582.1"/>
</dbReference>